<evidence type="ECO:0000256" key="1">
    <source>
        <dbReference type="SAM" id="SignalP"/>
    </source>
</evidence>
<reference evidence="3" key="1">
    <citation type="journal article" date="2019" name="Int. J. Syst. Evol. Microbiol.">
        <title>The Global Catalogue of Microorganisms (GCM) 10K type strain sequencing project: providing services to taxonomists for standard genome sequencing and annotation.</title>
        <authorList>
            <consortium name="The Broad Institute Genomics Platform"/>
            <consortium name="The Broad Institute Genome Sequencing Center for Infectious Disease"/>
            <person name="Wu L."/>
            <person name="Ma J."/>
        </authorList>
    </citation>
    <scope>NUCLEOTIDE SEQUENCE [LARGE SCALE GENOMIC DNA]</scope>
    <source>
        <strain evidence="3">CCUG 43117</strain>
    </source>
</reference>
<sequence length="164" mass="17285">MTTRRSFLLQAAAGAALTLSVPALAQARTIGAIRVDTSRLAAQGWGPRAEEIRRALERQLATTLAPMIRRGGPTLSVAVKGVWLASWAGGGGGGKPSDGGASLDNFDADYVLTGPRGEVLGQWSILSNLGSDSGGAWYRPDVDQRRVAALIENNALWIRRYLGG</sequence>
<comment type="caution">
    <text evidence="2">The sequence shown here is derived from an EMBL/GenBank/DDBJ whole genome shotgun (WGS) entry which is preliminary data.</text>
</comment>
<dbReference type="RefSeq" id="WP_066715901.1">
    <property type="nucleotide sequence ID" value="NZ_JBHSLU010000123.1"/>
</dbReference>
<evidence type="ECO:0000313" key="2">
    <source>
        <dbReference type="EMBL" id="MFC5508819.1"/>
    </source>
</evidence>
<accession>A0ABW0PAD7</accession>
<dbReference type="PROSITE" id="PS51318">
    <property type="entry name" value="TAT"/>
    <property type="match status" value="1"/>
</dbReference>
<organism evidence="2 3">
    <name type="scientific">Bosea massiliensis</name>
    <dbReference type="NCBI Taxonomy" id="151419"/>
    <lineage>
        <taxon>Bacteria</taxon>
        <taxon>Pseudomonadati</taxon>
        <taxon>Pseudomonadota</taxon>
        <taxon>Alphaproteobacteria</taxon>
        <taxon>Hyphomicrobiales</taxon>
        <taxon>Boseaceae</taxon>
        <taxon>Bosea</taxon>
    </lineage>
</organism>
<feature type="signal peptide" evidence="1">
    <location>
        <begin position="1"/>
        <end position="25"/>
    </location>
</feature>
<keyword evidence="1" id="KW-0732">Signal</keyword>
<evidence type="ECO:0000313" key="3">
    <source>
        <dbReference type="Proteomes" id="UP001596060"/>
    </source>
</evidence>
<dbReference type="EMBL" id="JBHSLU010000123">
    <property type="protein sequence ID" value="MFC5508819.1"/>
    <property type="molecule type" value="Genomic_DNA"/>
</dbReference>
<dbReference type="InterPro" id="IPR006311">
    <property type="entry name" value="TAT_signal"/>
</dbReference>
<protein>
    <recommendedName>
        <fullName evidence="4">Twin-arginine translocation pathway signal protein</fullName>
    </recommendedName>
</protein>
<keyword evidence="3" id="KW-1185">Reference proteome</keyword>
<evidence type="ECO:0008006" key="4">
    <source>
        <dbReference type="Google" id="ProtNLM"/>
    </source>
</evidence>
<name>A0ABW0PAD7_9HYPH</name>
<proteinExistence type="predicted"/>
<feature type="chain" id="PRO_5047029003" description="Twin-arginine translocation pathway signal protein" evidence="1">
    <location>
        <begin position="26"/>
        <end position="164"/>
    </location>
</feature>
<gene>
    <name evidence="2" type="ORF">ACFPN9_26655</name>
</gene>
<dbReference type="Proteomes" id="UP001596060">
    <property type="component" value="Unassembled WGS sequence"/>
</dbReference>